<dbReference type="AlphaFoldDB" id="A0A7W9MUJ2"/>
<keyword evidence="2" id="KW-0575">Peroxidase</keyword>
<organism evidence="2 3">
    <name type="scientific">Kribbella italica</name>
    <dbReference type="NCBI Taxonomy" id="1540520"/>
    <lineage>
        <taxon>Bacteria</taxon>
        <taxon>Bacillati</taxon>
        <taxon>Actinomycetota</taxon>
        <taxon>Actinomycetes</taxon>
        <taxon>Propionibacteriales</taxon>
        <taxon>Kribbellaceae</taxon>
        <taxon>Kribbella</taxon>
    </lineage>
</organism>
<dbReference type="InterPro" id="IPR003779">
    <property type="entry name" value="CMD-like"/>
</dbReference>
<protein>
    <submittedName>
        <fullName evidence="2">AhpD family alkylhydroperoxidase</fullName>
    </submittedName>
</protein>
<dbReference type="InterPro" id="IPR004675">
    <property type="entry name" value="AhpD_core"/>
</dbReference>
<dbReference type="RefSeq" id="WP_184796269.1">
    <property type="nucleotide sequence ID" value="NZ_JACHMY010000001.1"/>
</dbReference>
<keyword evidence="2" id="KW-0560">Oxidoreductase</keyword>
<dbReference type="Proteomes" id="UP000549971">
    <property type="component" value="Unassembled WGS sequence"/>
</dbReference>
<dbReference type="SUPFAM" id="SSF69118">
    <property type="entry name" value="AhpD-like"/>
    <property type="match status" value="1"/>
</dbReference>
<dbReference type="Gene3D" id="1.20.1290.10">
    <property type="entry name" value="AhpD-like"/>
    <property type="match status" value="1"/>
</dbReference>
<name>A0A7W9MUJ2_9ACTN</name>
<sequence length="154" mass="17032">MSTTTKRRVKVASLAPEFYQAMIALDAQSATGLDPLLAHLVRIRASQLNGCAYCLDMHTLDARHEGETEQRLHLLAAWREAGKFFTAKEQAALALTESITLISVDHVPDAVYDLAAEQFDDKELAQLISLIVCINAWNRIGVTNRLEPGHYSPS</sequence>
<dbReference type="NCBIfam" id="TIGR00778">
    <property type="entry name" value="ahpD_dom"/>
    <property type="match status" value="1"/>
</dbReference>
<comment type="caution">
    <text evidence="2">The sequence shown here is derived from an EMBL/GenBank/DDBJ whole genome shotgun (WGS) entry which is preliminary data.</text>
</comment>
<dbReference type="EMBL" id="JACHMY010000001">
    <property type="protein sequence ID" value="MBB5836789.1"/>
    <property type="molecule type" value="Genomic_DNA"/>
</dbReference>
<dbReference type="PANTHER" id="PTHR34846">
    <property type="entry name" value="4-CARBOXYMUCONOLACTONE DECARBOXYLASE FAMILY PROTEIN (AFU_ORTHOLOGUE AFUA_6G11590)"/>
    <property type="match status" value="1"/>
</dbReference>
<evidence type="ECO:0000313" key="2">
    <source>
        <dbReference type="EMBL" id="MBB5836789.1"/>
    </source>
</evidence>
<feature type="domain" description="Carboxymuconolactone decarboxylase-like" evidence="1">
    <location>
        <begin position="16"/>
        <end position="96"/>
    </location>
</feature>
<reference evidence="2 3" key="1">
    <citation type="submission" date="2020-08" db="EMBL/GenBank/DDBJ databases">
        <title>Sequencing the genomes of 1000 actinobacteria strains.</title>
        <authorList>
            <person name="Klenk H.-P."/>
        </authorList>
    </citation>
    <scope>NUCLEOTIDE SEQUENCE [LARGE SCALE GENOMIC DNA]</scope>
    <source>
        <strain evidence="2 3">DSM 28967</strain>
    </source>
</reference>
<accession>A0A7W9MUJ2</accession>
<proteinExistence type="predicted"/>
<keyword evidence="3" id="KW-1185">Reference proteome</keyword>
<dbReference type="GO" id="GO:0051920">
    <property type="term" value="F:peroxiredoxin activity"/>
    <property type="evidence" value="ECO:0007669"/>
    <property type="project" value="InterPro"/>
</dbReference>
<dbReference type="Pfam" id="PF02627">
    <property type="entry name" value="CMD"/>
    <property type="match status" value="1"/>
</dbReference>
<dbReference type="PANTHER" id="PTHR34846:SF10">
    <property type="entry name" value="CYTOPLASMIC PROTEIN"/>
    <property type="match status" value="1"/>
</dbReference>
<evidence type="ECO:0000313" key="3">
    <source>
        <dbReference type="Proteomes" id="UP000549971"/>
    </source>
</evidence>
<evidence type="ECO:0000259" key="1">
    <source>
        <dbReference type="Pfam" id="PF02627"/>
    </source>
</evidence>
<dbReference type="InterPro" id="IPR029032">
    <property type="entry name" value="AhpD-like"/>
</dbReference>
<gene>
    <name evidence="2" type="ORF">HDA39_003523</name>
</gene>